<evidence type="ECO:0000313" key="3">
    <source>
        <dbReference type="EMBL" id="QDV34318.1"/>
    </source>
</evidence>
<reference evidence="3 4" key="1">
    <citation type="submission" date="2019-02" db="EMBL/GenBank/DDBJ databases">
        <title>Deep-cultivation of Planctomycetes and their phenomic and genomic characterization uncovers novel biology.</title>
        <authorList>
            <person name="Wiegand S."/>
            <person name="Jogler M."/>
            <person name="Boedeker C."/>
            <person name="Pinto D."/>
            <person name="Vollmers J."/>
            <person name="Rivas-Marin E."/>
            <person name="Kohn T."/>
            <person name="Peeters S.H."/>
            <person name="Heuer A."/>
            <person name="Rast P."/>
            <person name="Oberbeckmann S."/>
            <person name="Bunk B."/>
            <person name="Jeske O."/>
            <person name="Meyerdierks A."/>
            <person name="Storesund J.E."/>
            <person name="Kallscheuer N."/>
            <person name="Luecker S."/>
            <person name="Lage O.M."/>
            <person name="Pohl T."/>
            <person name="Merkel B.J."/>
            <person name="Hornburger P."/>
            <person name="Mueller R.-W."/>
            <person name="Bruemmer F."/>
            <person name="Labrenz M."/>
            <person name="Spormann A.M."/>
            <person name="Op den Camp H."/>
            <person name="Overmann J."/>
            <person name="Amann R."/>
            <person name="Jetten M.S.M."/>
            <person name="Mascher T."/>
            <person name="Medema M.H."/>
            <person name="Devos D.P."/>
            <person name="Kaster A.-K."/>
            <person name="Ovreas L."/>
            <person name="Rohde M."/>
            <person name="Galperin M.Y."/>
            <person name="Jogler C."/>
        </authorList>
    </citation>
    <scope>NUCLEOTIDE SEQUENCE [LARGE SCALE GENOMIC DNA]</scope>
    <source>
        <strain evidence="3 4">ElP</strain>
    </source>
</reference>
<keyword evidence="2" id="KW-0472">Membrane</keyword>
<dbReference type="KEGG" id="tpla:ElP_22030"/>
<feature type="region of interest" description="Disordered" evidence="1">
    <location>
        <begin position="100"/>
        <end position="236"/>
    </location>
</feature>
<accession>A0A518H0G1</accession>
<keyword evidence="2" id="KW-0812">Transmembrane</keyword>
<keyword evidence="4" id="KW-1185">Reference proteome</keyword>
<evidence type="ECO:0000256" key="2">
    <source>
        <dbReference type="SAM" id="Phobius"/>
    </source>
</evidence>
<feature type="transmembrane region" description="Helical" evidence="2">
    <location>
        <begin position="71"/>
        <end position="92"/>
    </location>
</feature>
<dbReference type="EMBL" id="CP036426">
    <property type="protein sequence ID" value="QDV34318.1"/>
    <property type="molecule type" value="Genomic_DNA"/>
</dbReference>
<feature type="compositionally biased region" description="Basic and acidic residues" evidence="1">
    <location>
        <begin position="168"/>
        <end position="188"/>
    </location>
</feature>
<feature type="compositionally biased region" description="Gly residues" evidence="1">
    <location>
        <begin position="262"/>
        <end position="289"/>
    </location>
</feature>
<evidence type="ECO:0008006" key="5">
    <source>
        <dbReference type="Google" id="ProtNLM"/>
    </source>
</evidence>
<evidence type="ECO:0000256" key="1">
    <source>
        <dbReference type="SAM" id="MobiDB-lite"/>
    </source>
</evidence>
<keyword evidence="2" id="KW-1133">Transmembrane helix</keyword>
<proteinExistence type="predicted"/>
<feature type="region of interest" description="Disordered" evidence="1">
    <location>
        <begin position="259"/>
        <end position="323"/>
    </location>
</feature>
<organism evidence="3 4">
    <name type="scientific">Tautonia plasticadhaerens</name>
    <dbReference type="NCBI Taxonomy" id="2527974"/>
    <lineage>
        <taxon>Bacteria</taxon>
        <taxon>Pseudomonadati</taxon>
        <taxon>Planctomycetota</taxon>
        <taxon>Planctomycetia</taxon>
        <taxon>Isosphaerales</taxon>
        <taxon>Isosphaeraceae</taxon>
        <taxon>Tautonia</taxon>
    </lineage>
</organism>
<gene>
    <name evidence="3" type="ORF">ElP_22030</name>
</gene>
<dbReference type="RefSeq" id="WP_145269128.1">
    <property type="nucleotide sequence ID" value="NZ_CP036426.1"/>
</dbReference>
<feature type="compositionally biased region" description="Basic and acidic residues" evidence="1">
    <location>
        <begin position="1"/>
        <end position="18"/>
    </location>
</feature>
<name>A0A518H0G1_9BACT</name>
<feature type="region of interest" description="Disordered" evidence="1">
    <location>
        <begin position="1"/>
        <end position="65"/>
    </location>
</feature>
<dbReference type="Proteomes" id="UP000317835">
    <property type="component" value="Chromosome"/>
</dbReference>
<evidence type="ECO:0000313" key="4">
    <source>
        <dbReference type="Proteomes" id="UP000317835"/>
    </source>
</evidence>
<dbReference type="OrthoDB" id="9926184at2"/>
<dbReference type="AlphaFoldDB" id="A0A518H0G1"/>
<sequence length="420" mass="43154">MAGERDEPRRDEIIDESRSQYIVTEGAEGVSPADAPPGVGPREGAGPHGDRDRGGGGREAGGGGSGGSVSVMNLAITAALALIFGLLGAWAYGAFLGGSSGSGGAQAEGEGEGPGSAEDAEPGGSGDRGTSMAGDPSQDRPEGLPAGEQPGAYGAGGMGDSGSMARQQSERIDQLAEQVARLREELSSRPDPASGSQVEQMATRLSEVSERLDAIEGDAQGVEGLAQQLQQRSDRLDEMSDLLDQVESRLTTISDRVDAAAPGGGLGGGAGGLIGGGLGSPGDEGGGAPEAGPTSDAGPDDSTNLRRVLRPGAGEDDEDESALEQGIRQFRSDQFSAARDTFFELLEQEPDDARVWYFAALARGKATGDWKGETERLVLQGVELERAGSPPRVAIDAAFSGLAERQGGEWLRFYRRRAGE</sequence>
<protein>
    <recommendedName>
        <fullName evidence="5">Tetratricopeptide repeat protein</fullName>
    </recommendedName>
</protein>